<name>A0ABP9S890_9GAMM</name>
<dbReference type="SUPFAM" id="SSF51735">
    <property type="entry name" value="NAD(P)-binding Rossmann-fold domains"/>
    <property type="match status" value="1"/>
</dbReference>
<dbReference type="PANTHER" id="PTHR43391">
    <property type="entry name" value="RETINOL DEHYDROGENASE-RELATED"/>
    <property type="match status" value="1"/>
</dbReference>
<dbReference type="Gene3D" id="3.40.50.720">
    <property type="entry name" value="NAD(P)-binding Rossmann-like Domain"/>
    <property type="match status" value="1"/>
</dbReference>
<comment type="similarity">
    <text evidence="1 4">Belongs to the short-chain dehydrogenases/reductases (SDR) family.</text>
</comment>
<organism evidence="6 7">
    <name type="scientific">Ferrimonas gelatinilytica</name>
    <dbReference type="NCBI Taxonomy" id="1255257"/>
    <lineage>
        <taxon>Bacteria</taxon>
        <taxon>Pseudomonadati</taxon>
        <taxon>Pseudomonadota</taxon>
        <taxon>Gammaproteobacteria</taxon>
        <taxon>Alteromonadales</taxon>
        <taxon>Ferrimonadaceae</taxon>
        <taxon>Ferrimonas</taxon>
    </lineage>
</organism>
<dbReference type="InterPro" id="IPR057326">
    <property type="entry name" value="KR_dom"/>
</dbReference>
<keyword evidence="2" id="KW-0521">NADP</keyword>
<dbReference type="PANTHER" id="PTHR43391:SF14">
    <property type="entry name" value="DEHYDROGENASE_REDUCTASE SDR FAMILY PROTEIN 7-LIKE"/>
    <property type="match status" value="1"/>
</dbReference>
<dbReference type="InterPro" id="IPR036291">
    <property type="entry name" value="NAD(P)-bd_dom_sf"/>
</dbReference>
<dbReference type="PRINTS" id="PR00081">
    <property type="entry name" value="GDHRDH"/>
</dbReference>
<dbReference type="SMART" id="SM00822">
    <property type="entry name" value="PKS_KR"/>
    <property type="match status" value="1"/>
</dbReference>
<evidence type="ECO:0000256" key="4">
    <source>
        <dbReference type="RuleBase" id="RU000363"/>
    </source>
</evidence>
<dbReference type="PRINTS" id="PR00080">
    <property type="entry name" value="SDRFAMILY"/>
</dbReference>
<feature type="domain" description="Ketoreductase" evidence="5">
    <location>
        <begin position="13"/>
        <end position="190"/>
    </location>
</feature>
<accession>A0ABP9S890</accession>
<gene>
    <name evidence="6" type="ORF">GCM10025772_20130</name>
</gene>
<evidence type="ECO:0000313" key="6">
    <source>
        <dbReference type="EMBL" id="GAA5192010.1"/>
    </source>
</evidence>
<proteinExistence type="inferred from homology"/>
<keyword evidence="7" id="KW-1185">Reference proteome</keyword>
<dbReference type="EMBL" id="BAABLF010000013">
    <property type="protein sequence ID" value="GAA5192010.1"/>
    <property type="molecule type" value="Genomic_DNA"/>
</dbReference>
<dbReference type="InterPro" id="IPR002347">
    <property type="entry name" value="SDR_fam"/>
</dbReference>
<evidence type="ECO:0000256" key="2">
    <source>
        <dbReference type="ARBA" id="ARBA00022857"/>
    </source>
</evidence>
<evidence type="ECO:0000256" key="1">
    <source>
        <dbReference type="ARBA" id="ARBA00006484"/>
    </source>
</evidence>
<evidence type="ECO:0000256" key="3">
    <source>
        <dbReference type="ARBA" id="ARBA00023002"/>
    </source>
</evidence>
<evidence type="ECO:0000259" key="5">
    <source>
        <dbReference type="SMART" id="SM00822"/>
    </source>
</evidence>
<comment type="caution">
    <text evidence="6">The sequence shown here is derived from an EMBL/GenBank/DDBJ whole genome shotgun (WGS) entry which is preliminary data.</text>
</comment>
<dbReference type="Proteomes" id="UP001501600">
    <property type="component" value="Unassembled WGS sequence"/>
</dbReference>
<dbReference type="Pfam" id="PF00106">
    <property type="entry name" value="adh_short"/>
    <property type="match status" value="1"/>
</dbReference>
<sequence length="275" mass="29791">MRAADKGVSRMTTRIMITGAGSGLGRALARHWKEHRLLLTDLDGAAVATVAEEINSEGGRAIAMAGDITDRYTWHAQAHWLDTHWGGLDWLVNNAGIATAGGFATESLEQWRTVMEVDLLGAVQGCQVMAPLLRKSGGAILNIASSAGLQPMPRMGSYCAAKAALVSFSESLKLELWDAGVSVSVACPAFFKTALGDRLRSSDPAMAPILARLFERAPMTADEVAAQIAHQFEQQEFLIVPHPATRKALRLRRWLPLSRYLTMLASQTARLRNAT</sequence>
<reference evidence="7" key="1">
    <citation type="journal article" date="2019" name="Int. J. Syst. Evol. Microbiol.">
        <title>The Global Catalogue of Microorganisms (GCM) 10K type strain sequencing project: providing services to taxonomists for standard genome sequencing and annotation.</title>
        <authorList>
            <consortium name="The Broad Institute Genomics Platform"/>
            <consortium name="The Broad Institute Genome Sequencing Center for Infectious Disease"/>
            <person name="Wu L."/>
            <person name="Ma J."/>
        </authorList>
    </citation>
    <scope>NUCLEOTIDE SEQUENCE [LARGE SCALE GENOMIC DNA]</scope>
    <source>
        <strain evidence="7">JCM 18720</strain>
    </source>
</reference>
<evidence type="ECO:0000313" key="7">
    <source>
        <dbReference type="Proteomes" id="UP001501600"/>
    </source>
</evidence>
<dbReference type="CDD" id="cd05233">
    <property type="entry name" value="SDR_c"/>
    <property type="match status" value="1"/>
</dbReference>
<protein>
    <submittedName>
        <fullName evidence="6">SDR family oxidoreductase</fullName>
    </submittedName>
</protein>
<keyword evidence="3" id="KW-0560">Oxidoreductase</keyword>